<evidence type="ECO:0008006" key="3">
    <source>
        <dbReference type="Google" id="ProtNLM"/>
    </source>
</evidence>
<dbReference type="Proteomes" id="UP000054272">
    <property type="component" value="Unassembled WGS sequence"/>
</dbReference>
<keyword evidence="2" id="KW-1185">Reference proteome</keyword>
<organism evidence="1 2">
    <name type="scientific">Cryptococcus gattii EJB2</name>
    <dbReference type="NCBI Taxonomy" id="1296103"/>
    <lineage>
        <taxon>Eukaryota</taxon>
        <taxon>Fungi</taxon>
        <taxon>Dikarya</taxon>
        <taxon>Basidiomycota</taxon>
        <taxon>Agaricomycotina</taxon>
        <taxon>Tremellomycetes</taxon>
        <taxon>Tremellales</taxon>
        <taxon>Cryptococcaceae</taxon>
        <taxon>Cryptococcus</taxon>
        <taxon>Cryptococcus gattii species complex</taxon>
    </lineage>
</organism>
<sequence>MIDAVQAQACEIIASSIDDVAASDDMRTLMLDQDPVSLEILRIILYKVAGWTSSQKTYMGTNRGLSLLSSFPSEIDPNMRGDSSTSYKLSAIAEILKGITVQGVNNGIKSPDGSLMEDRFSTASLSRESFLNNSCPDFKADKHREGTSNKIQLRNSGTSAYASVPFDAGREVEEICYKLPSYESVVSAQLDFARHRKAHARSLRPSRPSSRALLGHQPLLQNAAIQSHSSLNTKENQTDKHRQASNMTETLSSKHGFELFVGVPCVIFSHAKRVRFRALVRYIGYIQGLHGTWVGVEVDNLDCFGIGTLPSAVVSGVEYFVISGPSDIALKGMKSGDHSNPKTYHQCYKAGENRCSVCNCMARRNSGSLDSATPALRRALFVRPSEVVFVLGTDT</sequence>
<dbReference type="EMBL" id="KN848803">
    <property type="protein sequence ID" value="KIR76400.1"/>
    <property type="molecule type" value="Genomic_DNA"/>
</dbReference>
<protein>
    <recommendedName>
        <fullName evidence="3">BSP3</fullName>
    </recommendedName>
</protein>
<dbReference type="InterPro" id="IPR036859">
    <property type="entry name" value="CAP-Gly_dom_sf"/>
</dbReference>
<accession>A0ABR5BL72</accession>
<gene>
    <name evidence="1" type="ORF">I306_06616</name>
</gene>
<reference evidence="1 2" key="1">
    <citation type="submission" date="2015-01" db="EMBL/GenBank/DDBJ databases">
        <title>The Genome Sequence of Cryptococcus gattii EJB2.</title>
        <authorList>
            <consortium name="The Broad Institute Genomics Platform"/>
            <person name="Cuomo C."/>
            <person name="Litvintseva A."/>
            <person name="Chen Y."/>
            <person name="Heitman J."/>
            <person name="Sun S."/>
            <person name="Springer D."/>
            <person name="Dromer F."/>
            <person name="Young S."/>
            <person name="Zeng Q."/>
            <person name="Gargeya S."/>
            <person name="Abouelleil A."/>
            <person name="Alvarado L."/>
            <person name="Chapman S.B."/>
            <person name="Gainer-Dewar J."/>
            <person name="Goldberg J."/>
            <person name="Griggs A."/>
            <person name="Gujja S."/>
            <person name="Hansen M."/>
            <person name="Howarth C."/>
            <person name="Imamovic A."/>
            <person name="Larimer J."/>
            <person name="Murphy C."/>
            <person name="Naylor J."/>
            <person name="Pearson M."/>
            <person name="Priest M."/>
            <person name="Roberts A."/>
            <person name="Saif S."/>
            <person name="Shea T."/>
            <person name="Sykes S."/>
            <person name="Wortman J."/>
            <person name="Nusbaum C."/>
            <person name="Birren B."/>
        </authorList>
    </citation>
    <scope>NUCLEOTIDE SEQUENCE [LARGE SCALE GENOMIC DNA]</scope>
    <source>
        <strain evidence="1 2">EJB2</strain>
    </source>
</reference>
<name>A0ABR5BL72_9TREE</name>
<dbReference type="Gene3D" id="2.30.30.190">
    <property type="entry name" value="CAP Gly-rich-like domain"/>
    <property type="match status" value="1"/>
</dbReference>
<dbReference type="SUPFAM" id="SSF74924">
    <property type="entry name" value="Cap-Gly domain"/>
    <property type="match status" value="1"/>
</dbReference>
<evidence type="ECO:0000313" key="1">
    <source>
        <dbReference type="EMBL" id="KIR76400.1"/>
    </source>
</evidence>
<evidence type="ECO:0000313" key="2">
    <source>
        <dbReference type="Proteomes" id="UP000054272"/>
    </source>
</evidence>
<proteinExistence type="predicted"/>